<sequence>MSSVCDNLERFVDGELLPVDAENFRHHLARCGACESRMKELLALELLADDALNGPAPERAGARPSWRSRSWLMVVPLALAAGLAALVLVPRSEPASAAPELWLADAATRPLELRLTHPGADGYRPYQVMRSGAGPKPQALALRELARLEEAADHRGIASAFLLRGDLAQASAFLDKLPPSPDLDTDRAALALQQDEPEKALVLLERALKARPRHAQALWNQALALQRLGLSLRAAESFEQVAKLGERGWSDEAARRAQALRSAAEQERQDWKGMRQDCQRMVDGGAPLTSAQAEALPGMARVCLYNALRAAASPERVESLRPLAATLDRREDGTHLEDAVRRTARRDFSARTPLAQEYARLTRGEVRGPALESLLTRLREARQEDLLLGALAYADPRQFPDEYRALALETRDPWFALLAEERQARAEARADAPQRARERLQAAVKACAASGKQAYRCMLMQRELGLVMARLHRPVDARASFLAALRAARDSREWGSVRNLLQDLGQVARTQGDLVLARAYVEELLLQTPEGCADSEVALTSLALAHHRALDFAGAREFLDRAVQCSQKPSMARLALLADLARTPFRKPGDARLLEQGLGALRASGTQDGGDLALLRHIEGRFYLEQDAGRGQTLLRQALADASKLPAANVSARKARVYSYTSLILDAGRTGALEQGLDLFAEEHAMPSPERCVLGVTVDDERTLVVARDADGRLLGHHDTGREAPLEGAEGLVPEAVVKALRACPSVDVLARPPVQGRAGLLPSDIAWSYRVGGLTAAPRANAKARRLIVTDVLAPESLHLPVLRAWNPAHDTGEGLTLLRGAEATPPRVLTAMRDATEVQVHAHGIIDPTVADASVLVLSPEAQGGRFALTTGDLKGQRLRGRPVVLLAACYAGHTSAYLHENFGLPLAFIEAGARAVLAATQEIPDDEAHAFFEPVLARIREGVPAAVALRDERQAWLRRSASTWVQQVLLFE</sequence>
<dbReference type="AlphaFoldDB" id="A0A250K219"/>
<evidence type="ECO:0000259" key="3">
    <source>
        <dbReference type="Pfam" id="PF13490"/>
    </source>
</evidence>
<dbReference type="InterPro" id="IPR011990">
    <property type="entry name" value="TPR-like_helical_dom_sf"/>
</dbReference>
<dbReference type="Proteomes" id="UP000217343">
    <property type="component" value="Chromosome"/>
</dbReference>
<feature type="domain" description="CHAT" evidence="2">
    <location>
        <begin position="817"/>
        <end position="963"/>
    </location>
</feature>
<dbReference type="Pfam" id="PF12770">
    <property type="entry name" value="CHAT"/>
    <property type="match status" value="1"/>
</dbReference>
<evidence type="ECO:0000313" key="4">
    <source>
        <dbReference type="EMBL" id="ATB49651.1"/>
    </source>
</evidence>
<keyword evidence="1" id="KW-0472">Membrane</keyword>
<dbReference type="RefSeq" id="WP_095960133.1">
    <property type="nucleotide sequence ID" value="NZ_CP022203.1"/>
</dbReference>
<keyword evidence="5" id="KW-1185">Reference proteome</keyword>
<dbReference type="InterPro" id="IPR024983">
    <property type="entry name" value="CHAT_dom"/>
</dbReference>
<evidence type="ECO:0000259" key="2">
    <source>
        <dbReference type="Pfam" id="PF12770"/>
    </source>
</evidence>
<name>A0A250K219_9BACT</name>
<keyword evidence="1" id="KW-1133">Transmembrane helix</keyword>
<feature type="transmembrane region" description="Helical" evidence="1">
    <location>
        <begin position="71"/>
        <end position="89"/>
    </location>
</feature>
<evidence type="ECO:0000313" key="5">
    <source>
        <dbReference type="Proteomes" id="UP000217343"/>
    </source>
</evidence>
<accession>A0A250K219</accession>
<gene>
    <name evidence="4" type="ORF">MYMAC_005305</name>
</gene>
<dbReference type="InterPro" id="IPR019734">
    <property type="entry name" value="TPR_rpt"/>
</dbReference>
<organism evidence="4 5">
    <name type="scientific">Corallococcus macrosporus DSM 14697</name>
    <dbReference type="NCBI Taxonomy" id="1189310"/>
    <lineage>
        <taxon>Bacteria</taxon>
        <taxon>Pseudomonadati</taxon>
        <taxon>Myxococcota</taxon>
        <taxon>Myxococcia</taxon>
        <taxon>Myxococcales</taxon>
        <taxon>Cystobacterineae</taxon>
        <taxon>Myxococcaceae</taxon>
        <taxon>Corallococcus</taxon>
    </lineage>
</organism>
<dbReference type="OrthoDB" id="5526017at2"/>
<dbReference type="Pfam" id="PF13490">
    <property type="entry name" value="zf-HC2"/>
    <property type="match status" value="1"/>
</dbReference>
<dbReference type="Gene3D" id="1.25.40.10">
    <property type="entry name" value="Tetratricopeptide repeat domain"/>
    <property type="match status" value="2"/>
</dbReference>
<dbReference type="InterPro" id="IPR027383">
    <property type="entry name" value="Znf_put"/>
</dbReference>
<keyword evidence="1" id="KW-0812">Transmembrane</keyword>
<evidence type="ECO:0000256" key="1">
    <source>
        <dbReference type="SAM" id="Phobius"/>
    </source>
</evidence>
<dbReference type="SUPFAM" id="SSF48452">
    <property type="entry name" value="TPR-like"/>
    <property type="match status" value="1"/>
</dbReference>
<protein>
    <submittedName>
        <fullName evidence="4">Uncharacterized protein</fullName>
    </submittedName>
</protein>
<feature type="domain" description="Putative zinc-finger" evidence="3">
    <location>
        <begin position="5"/>
        <end position="34"/>
    </location>
</feature>
<reference evidence="4 5" key="1">
    <citation type="submission" date="2017-06" db="EMBL/GenBank/DDBJ databases">
        <title>Sequencing and comparative analysis of myxobacterial genomes.</title>
        <authorList>
            <person name="Rupp O."/>
            <person name="Goesmann A."/>
            <person name="Sogaard-Andersen L."/>
        </authorList>
    </citation>
    <scope>NUCLEOTIDE SEQUENCE [LARGE SCALE GENOMIC DNA]</scope>
    <source>
        <strain evidence="4 5">DSM 14697</strain>
    </source>
</reference>
<dbReference type="EMBL" id="CP022203">
    <property type="protein sequence ID" value="ATB49651.1"/>
    <property type="molecule type" value="Genomic_DNA"/>
</dbReference>
<dbReference type="SMART" id="SM00028">
    <property type="entry name" value="TPR"/>
    <property type="match status" value="3"/>
</dbReference>
<dbReference type="KEGG" id="mmas:MYMAC_005305"/>
<proteinExistence type="predicted"/>